<dbReference type="Pfam" id="PF03328">
    <property type="entry name" value="HpcH_HpaI"/>
    <property type="match status" value="1"/>
</dbReference>
<dbReference type="GO" id="GO:0046872">
    <property type="term" value="F:metal ion binding"/>
    <property type="evidence" value="ECO:0007669"/>
    <property type="project" value="UniProtKB-KW"/>
</dbReference>
<evidence type="ECO:0000256" key="1">
    <source>
        <dbReference type="ARBA" id="ARBA00005568"/>
    </source>
</evidence>
<comment type="similarity">
    <text evidence="1">Belongs to the HpcH/HpaI aldolase family.</text>
</comment>
<protein>
    <submittedName>
        <fullName evidence="5">2,4-dihydroxyhept-2-ene-1,7-dioic acid aldolase</fullName>
    </submittedName>
</protein>
<dbReference type="AlphaFoldDB" id="A0A8J2TXE6"/>
<keyword evidence="3" id="KW-0456">Lyase</keyword>
<dbReference type="Gene3D" id="3.20.20.60">
    <property type="entry name" value="Phosphoenolpyruvate-binding domains"/>
    <property type="match status" value="1"/>
</dbReference>
<evidence type="ECO:0000259" key="4">
    <source>
        <dbReference type="Pfam" id="PF03328"/>
    </source>
</evidence>
<organism evidence="5 6">
    <name type="scientific">Sediminivirga luteola</name>
    <dbReference type="NCBI Taxonomy" id="1774748"/>
    <lineage>
        <taxon>Bacteria</taxon>
        <taxon>Bacillati</taxon>
        <taxon>Actinomycetota</taxon>
        <taxon>Actinomycetes</taxon>
        <taxon>Micrococcales</taxon>
        <taxon>Brevibacteriaceae</taxon>
        <taxon>Sediminivirga</taxon>
    </lineage>
</organism>
<reference evidence="5" key="2">
    <citation type="submission" date="2020-09" db="EMBL/GenBank/DDBJ databases">
        <authorList>
            <person name="Sun Q."/>
            <person name="Zhou Y."/>
        </authorList>
    </citation>
    <scope>NUCLEOTIDE SEQUENCE</scope>
    <source>
        <strain evidence="5">CGMCC 1.12785</strain>
    </source>
</reference>
<feature type="domain" description="HpcH/HpaI aldolase/citrate lyase" evidence="4">
    <location>
        <begin position="20"/>
        <end position="238"/>
    </location>
</feature>
<dbReference type="PANTHER" id="PTHR30502:SF0">
    <property type="entry name" value="PHOSPHOENOLPYRUVATE CARBOXYLASE FAMILY PROTEIN"/>
    <property type="match status" value="1"/>
</dbReference>
<dbReference type="GO" id="GO:0005737">
    <property type="term" value="C:cytoplasm"/>
    <property type="evidence" value="ECO:0007669"/>
    <property type="project" value="TreeGrafter"/>
</dbReference>
<evidence type="ECO:0000313" key="6">
    <source>
        <dbReference type="Proteomes" id="UP000616114"/>
    </source>
</evidence>
<dbReference type="InterPro" id="IPR050251">
    <property type="entry name" value="HpcH-HpaI_aldolase"/>
</dbReference>
<sequence>MPHTTAAPLERLRSGDTVHGMWMMSSSADLARISSSLGYDYVCLDMQHGLARAEHIMPLSDAVRAGGDAMVVARVPDNRFTEIGMLADAGVDAIIVPLVSSAAEARAAAEALDYPPRGRRSWGPTNALMLGHDPAPERAGAPLLFVMIENTAGLSEVAEICRVDGVDGVYIGPSDLALSLGSLPGPEEPATTEAIATILATAQEAGVIPGIHCGTGEEAAARRAQGFRFITSSSDIGAARAAYAADLAEAAGGVAQVPGGAAQVLGGAAQGGVRY</sequence>
<dbReference type="SUPFAM" id="SSF51621">
    <property type="entry name" value="Phosphoenolpyruvate/pyruvate domain"/>
    <property type="match status" value="1"/>
</dbReference>
<evidence type="ECO:0000313" key="5">
    <source>
        <dbReference type="EMBL" id="GGA12050.1"/>
    </source>
</evidence>
<dbReference type="RefSeq" id="WP_188550184.1">
    <property type="nucleotide sequence ID" value="NZ_BMFY01000005.1"/>
</dbReference>
<dbReference type="Proteomes" id="UP000616114">
    <property type="component" value="Unassembled WGS sequence"/>
</dbReference>
<name>A0A8J2TXE6_9MICO</name>
<dbReference type="PANTHER" id="PTHR30502">
    <property type="entry name" value="2-KETO-3-DEOXY-L-RHAMNONATE ALDOLASE"/>
    <property type="match status" value="1"/>
</dbReference>
<dbReference type="EMBL" id="BMFY01000005">
    <property type="protein sequence ID" value="GGA12050.1"/>
    <property type="molecule type" value="Genomic_DNA"/>
</dbReference>
<dbReference type="InterPro" id="IPR005000">
    <property type="entry name" value="Aldolase/citrate-lyase_domain"/>
</dbReference>
<keyword evidence="2" id="KW-0479">Metal-binding</keyword>
<evidence type="ECO:0000256" key="2">
    <source>
        <dbReference type="ARBA" id="ARBA00022723"/>
    </source>
</evidence>
<proteinExistence type="inferred from homology"/>
<dbReference type="InterPro" id="IPR015813">
    <property type="entry name" value="Pyrv/PenolPyrv_kinase-like_dom"/>
</dbReference>
<dbReference type="InterPro" id="IPR040442">
    <property type="entry name" value="Pyrv_kinase-like_dom_sf"/>
</dbReference>
<comment type="caution">
    <text evidence="5">The sequence shown here is derived from an EMBL/GenBank/DDBJ whole genome shotgun (WGS) entry which is preliminary data.</text>
</comment>
<evidence type="ECO:0000256" key="3">
    <source>
        <dbReference type="ARBA" id="ARBA00023239"/>
    </source>
</evidence>
<gene>
    <name evidence="5" type="primary">hpcH</name>
    <name evidence="5" type="ORF">GCM10011333_13570</name>
</gene>
<dbReference type="GO" id="GO:0016832">
    <property type="term" value="F:aldehyde-lyase activity"/>
    <property type="evidence" value="ECO:0007669"/>
    <property type="project" value="TreeGrafter"/>
</dbReference>
<reference evidence="5" key="1">
    <citation type="journal article" date="2014" name="Int. J. Syst. Evol. Microbiol.">
        <title>Complete genome sequence of Corynebacterium casei LMG S-19264T (=DSM 44701T), isolated from a smear-ripened cheese.</title>
        <authorList>
            <consortium name="US DOE Joint Genome Institute (JGI-PGF)"/>
            <person name="Walter F."/>
            <person name="Albersmeier A."/>
            <person name="Kalinowski J."/>
            <person name="Ruckert C."/>
        </authorList>
    </citation>
    <scope>NUCLEOTIDE SEQUENCE</scope>
    <source>
        <strain evidence="5">CGMCC 1.12785</strain>
    </source>
</reference>
<accession>A0A8J2TXE6</accession>
<keyword evidence="6" id="KW-1185">Reference proteome</keyword>